<evidence type="ECO:0000313" key="1">
    <source>
        <dbReference type="EMBL" id="MBB6693404.1"/>
    </source>
</evidence>
<dbReference type="AlphaFoldDB" id="A0A841U5U7"/>
<organism evidence="1 2">
    <name type="scientific">Cohnella xylanilytica</name>
    <dbReference type="NCBI Taxonomy" id="557555"/>
    <lineage>
        <taxon>Bacteria</taxon>
        <taxon>Bacillati</taxon>
        <taxon>Bacillota</taxon>
        <taxon>Bacilli</taxon>
        <taxon>Bacillales</taxon>
        <taxon>Paenibacillaceae</taxon>
        <taxon>Cohnella</taxon>
    </lineage>
</organism>
<proteinExistence type="predicted"/>
<keyword evidence="2" id="KW-1185">Reference proteome</keyword>
<gene>
    <name evidence="1" type="ORF">H7B90_18605</name>
</gene>
<accession>A0A841U5U7</accession>
<dbReference type="EMBL" id="JACJVR010000072">
    <property type="protein sequence ID" value="MBB6693404.1"/>
    <property type="molecule type" value="Genomic_DNA"/>
</dbReference>
<dbReference type="Proteomes" id="UP000553776">
    <property type="component" value="Unassembled WGS sequence"/>
</dbReference>
<sequence length="125" mass="12947">MRAMDLAEVTDGADDEGFAGVAGVAGRRALVAEIAEVEEVAEVAEFEEIAEVAEDAEVAEVAEVADVAEVEVDANAALDAEGSEDGAVLAKDAFSSRAGCSSRDLLPENLRYLSEKASKSRSKNG</sequence>
<evidence type="ECO:0000313" key="2">
    <source>
        <dbReference type="Proteomes" id="UP000553776"/>
    </source>
</evidence>
<name>A0A841U5U7_9BACL</name>
<comment type="caution">
    <text evidence="1">The sequence shown here is derived from an EMBL/GenBank/DDBJ whole genome shotgun (WGS) entry which is preliminary data.</text>
</comment>
<reference evidence="1 2" key="1">
    <citation type="submission" date="2020-08" db="EMBL/GenBank/DDBJ databases">
        <title>Cohnella phylogeny.</title>
        <authorList>
            <person name="Dunlap C."/>
        </authorList>
    </citation>
    <scope>NUCLEOTIDE SEQUENCE [LARGE SCALE GENOMIC DNA]</scope>
    <source>
        <strain evidence="1 2">DSM 25239</strain>
    </source>
</reference>
<dbReference type="RefSeq" id="WP_185137386.1">
    <property type="nucleotide sequence ID" value="NZ_JACJVR010000072.1"/>
</dbReference>
<protein>
    <submittedName>
        <fullName evidence="1">Uncharacterized protein</fullName>
    </submittedName>
</protein>